<proteinExistence type="inferred from homology"/>
<dbReference type="RefSeq" id="WP_131912477.1">
    <property type="nucleotide sequence ID" value="NZ_OU594967.1"/>
</dbReference>
<dbReference type="InterPro" id="IPR039657">
    <property type="entry name" value="Dimethylallyltransferase"/>
</dbReference>
<feature type="binding site" evidence="10">
    <location>
        <begin position="12"/>
        <end position="19"/>
    </location>
    <ligand>
        <name>ATP</name>
        <dbReference type="ChEBI" id="CHEBI:30616"/>
    </ligand>
</feature>
<feature type="binding site" evidence="10">
    <location>
        <begin position="14"/>
        <end position="19"/>
    </location>
    <ligand>
        <name>substrate</name>
    </ligand>
</feature>
<sequence length="313" mass="35863">MTEQAPVLTLMGPTASGKTALAMQLCDHLPIDLISVDSALVYRQMDIGTAKPSADELTRYPHQLIDIRDPIQSYSAADFRVDALHAIERSHRAQRIPLLVGGTMLYYKALIEGLATLPSADPAVREEIARQANEMGWQRLHQELHEYDPQSAARIHPNDPQRLMRAIEVYRLSGKTLTELNAQKPPEFPYPLYQFAIAPQDRHVLHQRIEQRFDLMLEQGFEQEVCQLMARGDLSLQMPSMRCVGYRQMWQYLAGEFDYTQMRLKALAATRQLAKRQLTWLRGWQQIIHLDSMDANALTKLLLSLPENLKFCL</sequence>
<comment type="caution">
    <text evidence="14">The sequence shown here is derived from an EMBL/GenBank/DDBJ whole genome shotgun (WGS) entry which is preliminary data.</text>
</comment>
<dbReference type="AlphaFoldDB" id="A0A4R1K4L2"/>
<evidence type="ECO:0000256" key="5">
    <source>
        <dbReference type="ARBA" id="ARBA00022694"/>
    </source>
</evidence>
<keyword evidence="5 10" id="KW-0819">tRNA processing</keyword>
<feature type="site" description="Interaction with substrate tRNA" evidence="10">
    <location>
        <position position="103"/>
    </location>
</feature>
<protein>
    <recommendedName>
        <fullName evidence="10">tRNA dimethylallyltransferase</fullName>
        <ecNumber evidence="10">2.5.1.75</ecNumber>
    </recommendedName>
    <alternativeName>
        <fullName evidence="10">Dimethylallyl diphosphate:tRNA dimethylallyltransferase</fullName>
        <shortName evidence="10">DMAPP:tRNA dimethylallyltransferase</shortName>
        <shortName evidence="10">DMATase</shortName>
    </alternativeName>
    <alternativeName>
        <fullName evidence="10">Isopentenyl-diphosphate:tRNA isopentenyltransferase</fullName>
        <shortName evidence="10">IPP transferase</shortName>
        <shortName evidence="10">IPPT</shortName>
        <shortName evidence="10">IPTase</shortName>
    </alternativeName>
</protein>
<feature type="region of interest" description="Interaction with substrate tRNA" evidence="10">
    <location>
        <begin position="161"/>
        <end position="165"/>
    </location>
</feature>
<reference evidence="14 15" key="1">
    <citation type="submission" date="2019-03" db="EMBL/GenBank/DDBJ databases">
        <title>Genomic Encyclopedia of Type Strains, Phase IV (KMG-IV): sequencing the most valuable type-strain genomes for metagenomic binning, comparative biology and taxonomic classification.</title>
        <authorList>
            <person name="Goeker M."/>
        </authorList>
    </citation>
    <scope>NUCLEOTIDE SEQUENCE [LARGE SCALE GENOMIC DNA]</scope>
    <source>
        <strain evidence="14 15">DSM 18577</strain>
    </source>
</reference>
<feature type="site" description="Interaction with substrate tRNA" evidence="10">
    <location>
        <position position="125"/>
    </location>
</feature>
<evidence type="ECO:0000313" key="15">
    <source>
        <dbReference type="Proteomes" id="UP000295565"/>
    </source>
</evidence>
<evidence type="ECO:0000256" key="8">
    <source>
        <dbReference type="ARBA" id="ARBA00022842"/>
    </source>
</evidence>
<evidence type="ECO:0000256" key="3">
    <source>
        <dbReference type="ARBA" id="ARBA00005842"/>
    </source>
</evidence>
<name>A0A4R1K4L2_9GAMM</name>
<evidence type="ECO:0000256" key="7">
    <source>
        <dbReference type="ARBA" id="ARBA00022840"/>
    </source>
</evidence>
<dbReference type="PANTHER" id="PTHR11088">
    <property type="entry name" value="TRNA DIMETHYLALLYLTRANSFERASE"/>
    <property type="match status" value="1"/>
</dbReference>
<keyword evidence="6 10" id="KW-0547">Nucleotide-binding</keyword>
<comment type="caution">
    <text evidence="10">Lacks conserved residue(s) required for the propagation of feature annotation.</text>
</comment>
<dbReference type="InterPro" id="IPR018022">
    <property type="entry name" value="IPT"/>
</dbReference>
<evidence type="ECO:0000256" key="9">
    <source>
        <dbReference type="ARBA" id="ARBA00049563"/>
    </source>
</evidence>
<evidence type="ECO:0000256" key="1">
    <source>
        <dbReference type="ARBA" id="ARBA00001946"/>
    </source>
</evidence>
<dbReference type="GO" id="GO:0052381">
    <property type="term" value="F:tRNA dimethylallyltransferase activity"/>
    <property type="evidence" value="ECO:0007669"/>
    <property type="project" value="UniProtKB-UniRule"/>
</dbReference>
<dbReference type="InterPro" id="IPR027417">
    <property type="entry name" value="P-loop_NTPase"/>
</dbReference>
<keyword evidence="7 10" id="KW-0067">ATP-binding</keyword>
<evidence type="ECO:0000256" key="11">
    <source>
        <dbReference type="RuleBase" id="RU003783"/>
    </source>
</evidence>
<evidence type="ECO:0000256" key="12">
    <source>
        <dbReference type="RuleBase" id="RU003784"/>
    </source>
</evidence>
<organism evidence="14 15">
    <name type="scientific">Celerinatantimonas diazotrophica</name>
    <dbReference type="NCBI Taxonomy" id="412034"/>
    <lineage>
        <taxon>Bacteria</taxon>
        <taxon>Pseudomonadati</taxon>
        <taxon>Pseudomonadota</taxon>
        <taxon>Gammaproteobacteria</taxon>
        <taxon>Celerinatantimonadaceae</taxon>
        <taxon>Celerinatantimonas</taxon>
    </lineage>
</organism>
<evidence type="ECO:0000256" key="6">
    <source>
        <dbReference type="ARBA" id="ARBA00022741"/>
    </source>
</evidence>
<dbReference type="FunFam" id="1.10.20.140:FF:000001">
    <property type="entry name" value="tRNA dimethylallyltransferase"/>
    <property type="match status" value="1"/>
</dbReference>
<comment type="similarity">
    <text evidence="3 10 13">Belongs to the IPP transferase family.</text>
</comment>
<dbReference type="Proteomes" id="UP000295565">
    <property type="component" value="Unassembled WGS sequence"/>
</dbReference>
<dbReference type="EMBL" id="SMGD01000012">
    <property type="protein sequence ID" value="TCK57949.1"/>
    <property type="molecule type" value="Genomic_DNA"/>
</dbReference>
<comment type="cofactor">
    <cofactor evidence="1 10">
        <name>Mg(2+)</name>
        <dbReference type="ChEBI" id="CHEBI:18420"/>
    </cofactor>
</comment>
<dbReference type="SUPFAM" id="SSF52540">
    <property type="entry name" value="P-loop containing nucleoside triphosphate hydrolases"/>
    <property type="match status" value="1"/>
</dbReference>
<feature type="region of interest" description="Interaction with substrate tRNA" evidence="10">
    <location>
        <begin position="242"/>
        <end position="247"/>
    </location>
</feature>
<feature type="region of interest" description="Interaction with substrate tRNA" evidence="10">
    <location>
        <begin position="37"/>
        <end position="40"/>
    </location>
</feature>
<evidence type="ECO:0000256" key="13">
    <source>
        <dbReference type="RuleBase" id="RU003785"/>
    </source>
</evidence>
<dbReference type="GO" id="GO:0005524">
    <property type="term" value="F:ATP binding"/>
    <property type="evidence" value="ECO:0007669"/>
    <property type="project" value="UniProtKB-UniRule"/>
</dbReference>
<evidence type="ECO:0000256" key="4">
    <source>
        <dbReference type="ARBA" id="ARBA00022679"/>
    </source>
</evidence>
<keyword evidence="4 10" id="KW-0808">Transferase</keyword>
<comment type="catalytic activity">
    <reaction evidence="9 10 11">
        <text>adenosine(37) in tRNA + dimethylallyl diphosphate = N(6)-dimethylallyladenosine(37) in tRNA + diphosphate</text>
        <dbReference type="Rhea" id="RHEA:26482"/>
        <dbReference type="Rhea" id="RHEA-COMP:10162"/>
        <dbReference type="Rhea" id="RHEA-COMP:10375"/>
        <dbReference type="ChEBI" id="CHEBI:33019"/>
        <dbReference type="ChEBI" id="CHEBI:57623"/>
        <dbReference type="ChEBI" id="CHEBI:74411"/>
        <dbReference type="ChEBI" id="CHEBI:74415"/>
        <dbReference type="EC" id="2.5.1.75"/>
    </reaction>
</comment>
<dbReference type="EC" id="2.5.1.75" evidence="10"/>
<keyword evidence="8 10" id="KW-0460">Magnesium</keyword>
<comment type="function">
    <text evidence="2 10 12">Catalyzes the transfer of a dimethylallyl group onto the adenine at position 37 in tRNAs that read codons beginning with uridine, leading to the formation of N6-(dimethylallyl)adenosine (i(6)A).</text>
</comment>
<keyword evidence="15" id="KW-1185">Reference proteome</keyword>
<evidence type="ECO:0000256" key="10">
    <source>
        <dbReference type="HAMAP-Rule" id="MF_00185"/>
    </source>
</evidence>
<gene>
    <name evidence="10" type="primary">miaA</name>
    <name evidence="14" type="ORF">EV690_1653</name>
</gene>
<dbReference type="NCBIfam" id="TIGR00174">
    <property type="entry name" value="miaA"/>
    <property type="match status" value="1"/>
</dbReference>
<dbReference type="Gene3D" id="3.40.50.300">
    <property type="entry name" value="P-loop containing nucleotide triphosphate hydrolases"/>
    <property type="match status" value="1"/>
</dbReference>
<accession>A0A4R1K4L2</accession>
<dbReference type="HAMAP" id="MF_00185">
    <property type="entry name" value="IPP_trans"/>
    <property type="match status" value="1"/>
</dbReference>
<dbReference type="GO" id="GO:0006400">
    <property type="term" value="P:tRNA modification"/>
    <property type="evidence" value="ECO:0007669"/>
    <property type="project" value="TreeGrafter"/>
</dbReference>
<dbReference type="OrthoDB" id="9776390at2"/>
<evidence type="ECO:0000313" key="14">
    <source>
        <dbReference type="EMBL" id="TCK57949.1"/>
    </source>
</evidence>
<dbReference type="Gene3D" id="1.10.20.140">
    <property type="match status" value="1"/>
</dbReference>
<dbReference type="PANTHER" id="PTHR11088:SF60">
    <property type="entry name" value="TRNA DIMETHYLALLYLTRANSFERASE"/>
    <property type="match status" value="1"/>
</dbReference>
<evidence type="ECO:0000256" key="2">
    <source>
        <dbReference type="ARBA" id="ARBA00003213"/>
    </source>
</evidence>
<dbReference type="Pfam" id="PF01715">
    <property type="entry name" value="IPPT"/>
    <property type="match status" value="1"/>
</dbReference>
<comment type="subunit">
    <text evidence="10">Monomer.</text>
</comment>